<sequence>MTMPNAVLPQDILEPDLLRLDRLSRHRAGRPAVQDLSLTLKRGQVLGLLGVNGAGKSTTLSMIAGALRPDSGTIALNGEDFLEHPERARRLIGWLPERAPQWPELTVGEHLDTHGRLRGLNGVALKQAREAIVERLELGPLQRRLAGVLSQGQRQRLGLACALVHKPALLVLDEPANALDPIQVAALRTLIREQVSAGTTVILSTHLLAEVTAVCDRVAILHEGRLHHDGPITDGDHKALEQTFFDIAMRGGDSTPSADRSRAA</sequence>
<accession>A0A369UPA6</accession>
<comment type="caution">
    <text evidence="6">The sequence shown here is derived from an EMBL/GenBank/DDBJ whole genome shotgun (WGS) entry which is preliminary data.</text>
</comment>
<dbReference type="CDD" id="cd03230">
    <property type="entry name" value="ABC_DR_subfamily_A"/>
    <property type="match status" value="1"/>
</dbReference>
<dbReference type="Proteomes" id="UP000253782">
    <property type="component" value="Unassembled WGS sequence"/>
</dbReference>
<keyword evidence="2" id="KW-0813">Transport</keyword>
<evidence type="ECO:0000259" key="5">
    <source>
        <dbReference type="PROSITE" id="PS50893"/>
    </source>
</evidence>
<keyword evidence="4 6" id="KW-0067">ATP-binding</keyword>
<dbReference type="SUPFAM" id="SSF52540">
    <property type="entry name" value="P-loop containing nucleoside triphosphate hydrolases"/>
    <property type="match status" value="1"/>
</dbReference>
<dbReference type="EMBL" id="QQAH01000006">
    <property type="protein sequence ID" value="RDD82307.1"/>
    <property type="molecule type" value="Genomic_DNA"/>
</dbReference>
<name>A0A369UPA6_9GAMM</name>
<dbReference type="AlphaFoldDB" id="A0A369UPA6"/>
<feature type="domain" description="ABC transporter" evidence="5">
    <location>
        <begin position="18"/>
        <end position="248"/>
    </location>
</feature>
<evidence type="ECO:0000256" key="1">
    <source>
        <dbReference type="ARBA" id="ARBA00005417"/>
    </source>
</evidence>
<dbReference type="InterPro" id="IPR003439">
    <property type="entry name" value="ABC_transporter-like_ATP-bd"/>
</dbReference>
<evidence type="ECO:0000313" key="6">
    <source>
        <dbReference type="EMBL" id="RDD82307.1"/>
    </source>
</evidence>
<keyword evidence="7" id="KW-1185">Reference proteome</keyword>
<dbReference type="OrthoDB" id="9781337at2"/>
<dbReference type="GO" id="GO:0005524">
    <property type="term" value="F:ATP binding"/>
    <property type="evidence" value="ECO:0007669"/>
    <property type="project" value="UniProtKB-KW"/>
</dbReference>
<dbReference type="InterPro" id="IPR017871">
    <property type="entry name" value="ABC_transporter-like_CS"/>
</dbReference>
<dbReference type="SMART" id="SM00382">
    <property type="entry name" value="AAA"/>
    <property type="match status" value="1"/>
</dbReference>
<comment type="similarity">
    <text evidence="1">Belongs to the ABC transporter superfamily.</text>
</comment>
<proteinExistence type="inferred from homology"/>
<dbReference type="Gene3D" id="3.40.50.300">
    <property type="entry name" value="P-loop containing nucleotide triphosphate hydrolases"/>
    <property type="match status" value="1"/>
</dbReference>
<protein>
    <submittedName>
        <fullName evidence="6">ABC transporter ATP-binding protein</fullName>
    </submittedName>
</protein>
<dbReference type="PANTHER" id="PTHR43335">
    <property type="entry name" value="ABC TRANSPORTER, ATP-BINDING PROTEIN"/>
    <property type="match status" value="1"/>
</dbReference>
<dbReference type="Pfam" id="PF00005">
    <property type="entry name" value="ABC_tran"/>
    <property type="match status" value="1"/>
</dbReference>
<gene>
    <name evidence="6" type="ORF">DVJ77_07795</name>
</gene>
<reference evidence="6 7" key="1">
    <citation type="submission" date="2018-07" db="EMBL/GenBank/DDBJ databases">
        <title>Dyella tabacisoli L4-6T, whole genome shotgun sequence.</title>
        <authorList>
            <person name="Zhou X.-K."/>
            <person name="Li W.-J."/>
            <person name="Duan Y.-Q."/>
        </authorList>
    </citation>
    <scope>NUCLEOTIDE SEQUENCE [LARGE SCALE GENOMIC DNA]</scope>
    <source>
        <strain evidence="6 7">L4-6</strain>
    </source>
</reference>
<dbReference type="PROSITE" id="PS00211">
    <property type="entry name" value="ABC_TRANSPORTER_1"/>
    <property type="match status" value="1"/>
</dbReference>
<dbReference type="InterPro" id="IPR003593">
    <property type="entry name" value="AAA+_ATPase"/>
</dbReference>
<evidence type="ECO:0000256" key="3">
    <source>
        <dbReference type="ARBA" id="ARBA00022741"/>
    </source>
</evidence>
<evidence type="ECO:0000313" key="7">
    <source>
        <dbReference type="Proteomes" id="UP000253782"/>
    </source>
</evidence>
<dbReference type="InterPro" id="IPR027417">
    <property type="entry name" value="P-loop_NTPase"/>
</dbReference>
<dbReference type="PANTHER" id="PTHR43335:SF4">
    <property type="entry name" value="ABC TRANSPORTER, ATP-BINDING PROTEIN"/>
    <property type="match status" value="1"/>
</dbReference>
<dbReference type="PROSITE" id="PS50893">
    <property type="entry name" value="ABC_TRANSPORTER_2"/>
    <property type="match status" value="1"/>
</dbReference>
<keyword evidence="3" id="KW-0547">Nucleotide-binding</keyword>
<evidence type="ECO:0000256" key="2">
    <source>
        <dbReference type="ARBA" id="ARBA00022448"/>
    </source>
</evidence>
<dbReference type="GO" id="GO:0016887">
    <property type="term" value="F:ATP hydrolysis activity"/>
    <property type="evidence" value="ECO:0007669"/>
    <property type="project" value="InterPro"/>
</dbReference>
<organism evidence="6 7">
    <name type="scientific">Dyella tabacisoli</name>
    <dbReference type="NCBI Taxonomy" id="2282381"/>
    <lineage>
        <taxon>Bacteria</taxon>
        <taxon>Pseudomonadati</taxon>
        <taxon>Pseudomonadota</taxon>
        <taxon>Gammaproteobacteria</taxon>
        <taxon>Lysobacterales</taxon>
        <taxon>Rhodanobacteraceae</taxon>
        <taxon>Dyella</taxon>
    </lineage>
</organism>
<evidence type="ECO:0000256" key="4">
    <source>
        <dbReference type="ARBA" id="ARBA00022840"/>
    </source>
</evidence>